<feature type="compositionally biased region" description="Polar residues" evidence="1">
    <location>
        <begin position="331"/>
        <end position="351"/>
    </location>
</feature>
<feature type="region of interest" description="Disordered" evidence="1">
    <location>
        <begin position="311"/>
        <end position="351"/>
    </location>
</feature>
<feature type="compositionally biased region" description="Polar residues" evidence="1">
    <location>
        <begin position="176"/>
        <end position="191"/>
    </location>
</feature>
<evidence type="ECO:0000313" key="3">
    <source>
        <dbReference type="Proteomes" id="UP001381693"/>
    </source>
</evidence>
<feature type="region of interest" description="Disordered" evidence="1">
    <location>
        <begin position="843"/>
        <end position="892"/>
    </location>
</feature>
<proteinExistence type="predicted"/>
<accession>A0AAN8X1N5</accession>
<feature type="compositionally biased region" description="Polar residues" evidence="1">
    <location>
        <begin position="721"/>
        <end position="746"/>
    </location>
</feature>
<feature type="region of interest" description="Disordered" evidence="1">
    <location>
        <begin position="976"/>
        <end position="1013"/>
    </location>
</feature>
<comment type="caution">
    <text evidence="2">The sequence shown here is derived from an EMBL/GenBank/DDBJ whole genome shotgun (WGS) entry which is preliminary data.</text>
</comment>
<keyword evidence="3" id="KW-1185">Reference proteome</keyword>
<feature type="compositionally biased region" description="Low complexity" evidence="1">
    <location>
        <begin position="1093"/>
        <end position="1103"/>
    </location>
</feature>
<evidence type="ECO:0008006" key="4">
    <source>
        <dbReference type="Google" id="ProtNLM"/>
    </source>
</evidence>
<protein>
    <recommendedName>
        <fullName evidence="4">RFX-type winged-helix domain-containing protein</fullName>
    </recommendedName>
</protein>
<evidence type="ECO:0000256" key="1">
    <source>
        <dbReference type="SAM" id="MobiDB-lite"/>
    </source>
</evidence>
<feature type="region of interest" description="Disordered" evidence="1">
    <location>
        <begin position="1147"/>
        <end position="1167"/>
    </location>
</feature>
<reference evidence="2 3" key="1">
    <citation type="submission" date="2023-11" db="EMBL/GenBank/DDBJ databases">
        <title>Halocaridina rubra genome assembly.</title>
        <authorList>
            <person name="Smith C."/>
        </authorList>
    </citation>
    <scope>NUCLEOTIDE SEQUENCE [LARGE SCALE GENOMIC DNA]</scope>
    <source>
        <strain evidence="2">EP-1</strain>
        <tissue evidence="2">Whole</tissue>
    </source>
</reference>
<feature type="region of interest" description="Disordered" evidence="1">
    <location>
        <begin position="714"/>
        <end position="747"/>
    </location>
</feature>
<feature type="region of interest" description="Disordered" evidence="1">
    <location>
        <begin position="1070"/>
        <end position="1103"/>
    </location>
</feature>
<dbReference type="EMBL" id="JAXCGZ010011427">
    <property type="protein sequence ID" value="KAK7074867.1"/>
    <property type="molecule type" value="Genomic_DNA"/>
</dbReference>
<feature type="compositionally biased region" description="Basic and acidic residues" evidence="1">
    <location>
        <begin position="843"/>
        <end position="863"/>
    </location>
</feature>
<dbReference type="Proteomes" id="UP001381693">
    <property type="component" value="Unassembled WGS sequence"/>
</dbReference>
<feature type="compositionally biased region" description="Polar residues" evidence="1">
    <location>
        <begin position="999"/>
        <end position="1008"/>
    </location>
</feature>
<name>A0AAN8X1N5_HALRR</name>
<gene>
    <name evidence="2" type="ORF">SK128_010048</name>
</gene>
<feature type="compositionally biased region" description="Polar residues" evidence="1">
    <location>
        <begin position="1072"/>
        <end position="1086"/>
    </location>
</feature>
<feature type="region of interest" description="Disordered" evidence="1">
    <location>
        <begin position="927"/>
        <end position="949"/>
    </location>
</feature>
<evidence type="ECO:0000313" key="2">
    <source>
        <dbReference type="EMBL" id="KAK7074867.1"/>
    </source>
</evidence>
<sequence length="1365" mass="152688">MICQGKAPVSSSPTLLFGTKDSSDTDTTYIPIWRRACELWISEHVIDEKGTDTPVHMLYNSYLEDNPNDYMDIGQFGKVLRARYPNRKRRRGKQGAQLYVYENVTLKHNTQPNSVFPNDKVEQDLNNSKANISSPVLPSVVLKSTLDPLRVVTSYNISPKSKKNSVRNYRKEDKASTLQSSSKMTKQSSYDLRSKNSDEFEIEIDTSQRDKGKNLTSSHFSGEFNPISSKYQNAVLNEHFPNTSFHTDKESSCMPELIDMEREVANQTPLPSLHRNTSGYENGELTIDMSQFCLEQQFKAEIEVVDIPILDAGKPEETNSDTRDSNDRTHTNGNTPTAVQIDDSVSSSTQTNENYLASQTYGMALGRQWLDANLTESSGAKTSAKEIELAYAQDHPDMPLSTTSMAVLIRSKYPGKRKRSTRNNTADYYYQDLKLVNRQHTATFPNIPPIPSTAINPQNVQFSKYANILPNTPRPLVVSQPNLDTVTVCNPSMNGIFNYQGVPCVAFQVMSSVNASQCETVNLKQNSALGPANPVAVAPPLKINPNGPYTVPVMKNSAPSIIQPLKITEECQNISQSACPAMKIPQVKDIVLPTTTEQGHKLSSFQVPYSVPSSLSSSLWTYTLHEQNTSSSTIPSIANPIVPGQQSQPSSIPLLNNSVFVNQNSLPLIMQSLKYSSPRRQNSLQYAYHSLGKQPGQSQMQVFKDPLSNVVSQSRSSASNCQLDSHISSERQNISPKNRISSNSAASVAPRDIPSLIYDSDSVEIDQPSSQGSSSTFLNIIKEESEMEDSVLRNGNARKILSHQPIQKREIPSHGCESIEALINDILPDMDVNDYISKEILEGSEKQKKDSSYNEKDNKDKRTNFVPNINGGNIKNKRKSSIDWNGKRTVDGASPVVKLPDRSHNVVDTVHWNEDIMISCEVDNRENNKSIQRKTHVNPPQGKEERGKRLKKIWDEDIRKLLQENDTHMSDYVKHLEKSRKTAESSKKPRLGEEKRNSAKSAHPSTPHVTFGEISSMREKLTVNAIAFDNEKQQSKNTMPRITDHGFECTTSRKFKGSKYTTQVHKAYEHFPNSSPTIPSESSQKEANPYLKSSSSIPSSSYPDSNLQQALNAVLNNAGNMRNDAVPSVTEADIAWRLEKTLYDENPATTYSSPKQLSHSTGEDDTNSFPCTATPALREISLSPAHYIDHILHQHQACKGLGCSEICKTICAAKIHIHLFHHRCQIWTIISKIFGKHSRACRRARCTLLDLCLFMKHEFHLNGISVLPIQYTEERSTLEEEFRRCEAVGPHLNELQCRHILRAKMSASDGFAIFTGVQNRQGIEADPSIYDLKCLLEKMQQNCSSSDAISKLIEIIGDMIKLRLH</sequence>
<feature type="compositionally biased region" description="Polar residues" evidence="1">
    <location>
        <begin position="1147"/>
        <end position="1160"/>
    </location>
</feature>
<feature type="compositionally biased region" description="Basic and acidic residues" evidence="1">
    <location>
        <begin position="976"/>
        <end position="997"/>
    </location>
</feature>
<feature type="compositionally biased region" description="Basic and acidic residues" evidence="1">
    <location>
        <begin position="313"/>
        <end position="330"/>
    </location>
</feature>
<organism evidence="2 3">
    <name type="scientific">Halocaridina rubra</name>
    <name type="common">Hawaiian red shrimp</name>
    <dbReference type="NCBI Taxonomy" id="373956"/>
    <lineage>
        <taxon>Eukaryota</taxon>
        <taxon>Metazoa</taxon>
        <taxon>Ecdysozoa</taxon>
        <taxon>Arthropoda</taxon>
        <taxon>Crustacea</taxon>
        <taxon>Multicrustacea</taxon>
        <taxon>Malacostraca</taxon>
        <taxon>Eumalacostraca</taxon>
        <taxon>Eucarida</taxon>
        <taxon>Decapoda</taxon>
        <taxon>Pleocyemata</taxon>
        <taxon>Caridea</taxon>
        <taxon>Atyoidea</taxon>
        <taxon>Atyidae</taxon>
        <taxon>Halocaridina</taxon>
    </lineage>
</organism>
<feature type="region of interest" description="Disordered" evidence="1">
    <location>
        <begin position="160"/>
        <end position="194"/>
    </location>
</feature>